<dbReference type="RefSeq" id="WP_301129548.1">
    <property type="nucleotide sequence ID" value="NZ_JAUHPV010000007.1"/>
</dbReference>
<dbReference type="InterPro" id="IPR011009">
    <property type="entry name" value="Kinase-like_dom_sf"/>
</dbReference>
<dbReference type="EMBL" id="JAUHPV010000007">
    <property type="protein sequence ID" value="MDN4473735.1"/>
    <property type="molecule type" value="Genomic_DNA"/>
</dbReference>
<keyword evidence="2" id="KW-1185">Reference proteome</keyword>
<gene>
    <name evidence="1" type="ORF">QQX04_12085</name>
</gene>
<reference evidence="1" key="1">
    <citation type="submission" date="2023-06" db="EMBL/GenBank/DDBJ databases">
        <title>SYSU T00b26.</title>
        <authorList>
            <person name="Gao L."/>
            <person name="Fang B.-Z."/>
            <person name="Li W.-J."/>
        </authorList>
    </citation>
    <scope>NUCLEOTIDE SEQUENCE</scope>
    <source>
        <strain evidence="1">SYSU T00b26</strain>
    </source>
</reference>
<organism evidence="1 2">
    <name type="scientific">Demequina zhanjiangensis</name>
    <dbReference type="NCBI Taxonomy" id="3051659"/>
    <lineage>
        <taxon>Bacteria</taxon>
        <taxon>Bacillati</taxon>
        <taxon>Actinomycetota</taxon>
        <taxon>Actinomycetes</taxon>
        <taxon>Micrococcales</taxon>
        <taxon>Demequinaceae</taxon>
        <taxon>Demequina</taxon>
    </lineage>
</organism>
<accession>A0ABT8G3L9</accession>
<evidence type="ECO:0000313" key="2">
    <source>
        <dbReference type="Proteomes" id="UP001172738"/>
    </source>
</evidence>
<dbReference type="Proteomes" id="UP001172738">
    <property type="component" value="Unassembled WGS sequence"/>
</dbReference>
<dbReference type="SUPFAM" id="SSF56112">
    <property type="entry name" value="Protein kinase-like (PK-like)"/>
    <property type="match status" value="1"/>
</dbReference>
<name>A0ABT8G3L9_9MICO</name>
<protein>
    <submittedName>
        <fullName evidence="1">Phosphotransferase</fullName>
    </submittedName>
</protein>
<proteinExistence type="predicted"/>
<evidence type="ECO:0000313" key="1">
    <source>
        <dbReference type="EMBL" id="MDN4473735.1"/>
    </source>
</evidence>
<comment type="caution">
    <text evidence="1">The sequence shown here is derived from an EMBL/GenBank/DDBJ whole genome shotgun (WGS) entry which is preliminary data.</text>
</comment>
<sequence>MTASSGLDDALALWATARLGSGPREVFFGAQSMSDVVGVVLDDGRKVALKRRGGGEHVAATAVAHRAASDAGIDCPDLLAGPENVDGQIFTAEQWRDDGSTEPQGDAAMLYAQLLARLVKALDGVDQSRLSPPPWLHYDHDADRVWPPPASDRWDPHRIESQLPPALARIAAAARSRLLAAHLPHVVGHTDLSGLNVRWNHADGVDVPIVHDWDSIAARPEAVLVGTLAADHVALPERGRIADIDTGARVVEAYEEASGRAFSAEEHEVAWAASAWLAAYNAVFEHLHGAPGEVTAQLLRDGDERLRLAGGA</sequence>